<dbReference type="Proteomes" id="UP001331761">
    <property type="component" value="Unassembled WGS sequence"/>
</dbReference>
<proteinExistence type="predicted"/>
<feature type="transmembrane region" description="Helical" evidence="1">
    <location>
        <begin position="97"/>
        <end position="117"/>
    </location>
</feature>
<evidence type="ECO:0000256" key="1">
    <source>
        <dbReference type="SAM" id="Phobius"/>
    </source>
</evidence>
<name>A0AAN8EYB1_TRICO</name>
<protein>
    <submittedName>
        <fullName evidence="2">Uncharacterized protein</fullName>
    </submittedName>
</protein>
<evidence type="ECO:0000313" key="2">
    <source>
        <dbReference type="EMBL" id="KAK5969401.1"/>
    </source>
</evidence>
<gene>
    <name evidence="2" type="ORF">GCK32_017273</name>
</gene>
<dbReference type="EMBL" id="WIXE01020181">
    <property type="protein sequence ID" value="KAK5969401.1"/>
    <property type="molecule type" value="Genomic_DNA"/>
</dbReference>
<comment type="caution">
    <text evidence="2">The sequence shown here is derived from an EMBL/GenBank/DDBJ whole genome shotgun (WGS) entry which is preliminary data.</text>
</comment>
<accession>A0AAN8EYB1</accession>
<keyword evidence="1" id="KW-1133">Transmembrane helix</keyword>
<evidence type="ECO:0000313" key="3">
    <source>
        <dbReference type="Proteomes" id="UP001331761"/>
    </source>
</evidence>
<keyword evidence="1" id="KW-0472">Membrane</keyword>
<keyword evidence="1" id="KW-0812">Transmembrane</keyword>
<keyword evidence="3" id="KW-1185">Reference proteome</keyword>
<sequence length="179" mass="19875">MRPMRSNASPHKRGGPIGTIKRAVTFRIDVPALWMQEVNMPAAPPTFFSTPGLADGGEPCPANKGADRNIAGPPLGGAHGTKNNLHWLTSEESNMRFVLFTIIVALCISTVLSQMTFSDHWSKRGEAFPRFKPKESEPSLSQQFCQEEKVTEVLSQLTRLNDVQNTLTGYLNTCYQRRV</sequence>
<organism evidence="2 3">
    <name type="scientific">Trichostrongylus colubriformis</name>
    <name type="common">Black scour worm</name>
    <dbReference type="NCBI Taxonomy" id="6319"/>
    <lineage>
        <taxon>Eukaryota</taxon>
        <taxon>Metazoa</taxon>
        <taxon>Ecdysozoa</taxon>
        <taxon>Nematoda</taxon>
        <taxon>Chromadorea</taxon>
        <taxon>Rhabditida</taxon>
        <taxon>Rhabditina</taxon>
        <taxon>Rhabditomorpha</taxon>
        <taxon>Strongyloidea</taxon>
        <taxon>Trichostrongylidae</taxon>
        <taxon>Trichostrongylus</taxon>
    </lineage>
</organism>
<reference evidence="2 3" key="1">
    <citation type="submission" date="2019-10" db="EMBL/GenBank/DDBJ databases">
        <title>Assembly and Annotation for the nematode Trichostrongylus colubriformis.</title>
        <authorList>
            <person name="Martin J."/>
        </authorList>
    </citation>
    <scope>NUCLEOTIDE SEQUENCE [LARGE SCALE GENOMIC DNA]</scope>
    <source>
        <strain evidence="2">G859</strain>
        <tissue evidence="2">Whole worm</tissue>
    </source>
</reference>
<dbReference type="AlphaFoldDB" id="A0AAN8EYB1"/>